<protein>
    <submittedName>
        <fullName evidence="2">Uncharacterized protein</fullName>
    </submittedName>
</protein>
<dbReference type="EMBL" id="JANEYF010001866">
    <property type="protein sequence ID" value="KAJ8955649.1"/>
    <property type="molecule type" value="Genomic_DNA"/>
</dbReference>
<organism evidence="2 3">
    <name type="scientific">Rhamnusium bicolor</name>
    <dbReference type="NCBI Taxonomy" id="1586634"/>
    <lineage>
        <taxon>Eukaryota</taxon>
        <taxon>Metazoa</taxon>
        <taxon>Ecdysozoa</taxon>
        <taxon>Arthropoda</taxon>
        <taxon>Hexapoda</taxon>
        <taxon>Insecta</taxon>
        <taxon>Pterygota</taxon>
        <taxon>Neoptera</taxon>
        <taxon>Endopterygota</taxon>
        <taxon>Coleoptera</taxon>
        <taxon>Polyphaga</taxon>
        <taxon>Cucujiformia</taxon>
        <taxon>Chrysomeloidea</taxon>
        <taxon>Cerambycidae</taxon>
        <taxon>Lepturinae</taxon>
        <taxon>Rhagiini</taxon>
        <taxon>Rhamnusium</taxon>
    </lineage>
</organism>
<reference evidence="2" key="1">
    <citation type="journal article" date="2023" name="Insect Mol. Biol.">
        <title>Genome sequencing provides insights into the evolution of gene families encoding plant cell wall-degrading enzymes in longhorned beetles.</title>
        <authorList>
            <person name="Shin N.R."/>
            <person name="Okamura Y."/>
            <person name="Kirsch R."/>
            <person name="Pauchet Y."/>
        </authorList>
    </citation>
    <scope>NUCLEOTIDE SEQUENCE</scope>
    <source>
        <strain evidence="2">RBIC_L_NR</strain>
    </source>
</reference>
<feature type="region of interest" description="Disordered" evidence="1">
    <location>
        <begin position="23"/>
        <end position="44"/>
    </location>
</feature>
<proteinExistence type="predicted"/>
<evidence type="ECO:0000313" key="3">
    <source>
        <dbReference type="Proteomes" id="UP001162156"/>
    </source>
</evidence>
<evidence type="ECO:0000313" key="2">
    <source>
        <dbReference type="EMBL" id="KAJ8955649.1"/>
    </source>
</evidence>
<gene>
    <name evidence="2" type="ORF">NQ314_006867</name>
</gene>
<keyword evidence="3" id="KW-1185">Reference proteome</keyword>
<dbReference type="Proteomes" id="UP001162156">
    <property type="component" value="Unassembled WGS sequence"/>
</dbReference>
<evidence type="ECO:0000256" key="1">
    <source>
        <dbReference type="SAM" id="MobiDB-lite"/>
    </source>
</evidence>
<sequence length="122" mass="14262">MMANYYKANKGSEPHLENGFKPIKSSSEGVITQPNIPQTYKSNKKPATTLGLRHFFSNNRFNLRTPMFHPYNLQRAPLKVPYKYGNPLNQELKQEKHKAAVTRLYRSIPINNRYVRYAKHIN</sequence>
<name>A0AAV8YVW9_9CUCU</name>
<comment type="caution">
    <text evidence="2">The sequence shown here is derived from an EMBL/GenBank/DDBJ whole genome shotgun (WGS) entry which is preliminary data.</text>
</comment>
<accession>A0AAV8YVW9</accession>
<dbReference type="AlphaFoldDB" id="A0AAV8YVW9"/>
<feature type="compositionally biased region" description="Polar residues" evidence="1">
    <location>
        <begin position="24"/>
        <end position="41"/>
    </location>
</feature>